<comment type="subcellular location">
    <subcellularLocation>
        <location evidence="3 9">Cytoplasm</location>
    </subcellularLocation>
</comment>
<accession>M2PNA2</accession>
<dbReference type="InterPro" id="IPR036440">
    <property type="entry name" value="Peptidase_C15-like_sf"/>
</dbReference>
<evidence type="ECO:0000256" key="5">
    <source>
        <dbReference type="ARBA" id="ARBA00022490"/>
    </source>
</evidence>
<evidence type="ECO:0000313" key="12">
    <source>
        <dbReference type="EMBL" id="EMD17059.1"/>
    </source>
</evidence>
<organism evidence="12 13">
    <name type="scientific">Eggerthia catenaformis OT 569 = DSM 20559</name>
    <dbReference type="NCBI Taxonomy" id="999415"/>
    <lineage>
        <taxon>Bacteria</taxon>
        <taxon>Bacillati</taxon>
        <taxon>Bacillota</taxon>
        <taxon>Erysipelotrichia</taxon>
        <taxon>Erysipelotrichales</taxon>
        <taxon>Coprobacillaceae</taxon>
        <taxon>Eggerthia</taxon>
    </lineage>
</organism>
<dbReference type="NCBIfam" id="TIGR00504">
    <property type="entry name" value="pyro_pdase"/>
    <property type="match status" value="1"/>
</dbReference>
<dbReference type="PATRIC" id="fig|999415.3.peg.620"/>
<dbReference type="PANTHER" id="PTHR23402">
    <property type="entry name" value="PROTEASE FAMILY C15 PYROGLUTAMYL-PEPTIDASE I-RELATED"/>
    <property type="match status" value="1"/>
</dbReference>
<dbReference type="InterPro" id="IPR029762">
    <property type="entry name" value="PGP-I_bact-type"/>
</dbReference>
<dbReference type="PIRSF" id="PIRSF015592">
    <property type="entry name" value="Prld-crbxl_pptds"/>
    <property type="match status" value="1"/>
</dbReference>
<comment type="function">
    <text evidence="2 9">Removes 5-oxoproline from various penultimate amino acid residues except L-proline.</text>
</comment>
<protein>
    <recommendedName>
        <fullName evidence="9">Pyrrolidone-carboxylate peptidase</fullName>
        <ecNumber evidence="9">3.4.19.3</ecNumber>
    </recommendedName>
    <alternativeName>
        <fullName evidence="9">5-oxoprolyl-peptidase</fullName>
    </alternativeName>
    <alternativeName>
        <fullName evidence="9">Pyroglutamyl-peptidase I</fullName>
        <shortName evidence="9">PGP-I</shortName>
        <shortName evidence="9">Pyrase</shortName>
    </alternativeName>
</protein>
<dbReference type="PROSITE" id="PS01334">
    <property type="entry name" value="PYRASE_CYS"/>
    <property type="match status" value="1"/>
</dbReference>
<dbReference type="HAMAP" id="MF_00417">
    <property type="entry name" value="Pyrrolid_peptidase"/>
    <property type="match status" value="1"/>
</dbReference>
<comment type="similarity">
    <text evidence="4 9">Belongs to the peptidase C15 family.</text>
</comment>
<dbReference type="InterPro" id="IPR033693">
    <property type="entry name" value="PGPEP1_Glu_AS"/>
</dbReference>
<evidence type="ECO:0000256" key="10">
    <source>
        <dbReference type="PROSITE-ProRule" id="PRU10076"/>
    </source>
</evidence>
<dbReference type="eggNOG" id="COG2039">
    <property type="taxonomic scope" value="Bacteria"/>
</dbReference>
<dbReference type="Proteomes" id="UP000011758">
    <property type="component" value="Unassembled WGS sequence"/>
</dbReference>
<name>M2PNA2_9FIRM</name>
<sequence>MKILVTGFDPFNGESINPAIESVKRLPDTIAGAEIIKLEIPTVCHKSLRVIKEAITKYNPDIILSIGQAGGRPDITVERIGINIDDCRIPDNDGQQIIDEPIFPDGPAAYFSALPIKAIVAEIQKKNIPASVSNTAGTFVCNHVLYGVRHICETEFSGKRSGFIHIPFLPEQVINKKNMPSMSLDTIVKALTVAIKAIVEYKDDIKVTGGATH</sequence>
<dbReference type="Gene3D" id="3.40.630.20">
    <property type="entry name" value="Peptidase C15, pyroglutamyl peptidase I-like"/>
    <property type="match status" value="1"/>
</dbReference>
<dbReference type="FunFam" id="3.40.630.20:FF:000001">
    <property type="entry name" value="Pyrrolidone-carboxylate peptidase"/>
    <property type="match status" value="1"/>
</dbReference>
<reference evidence="12 13" key="1">
    <citation type="submission" date="2013-02" db="EMBL/GenBank/DDBJ databases">
        <title>The Genome Sequence of Lactobacillus catenaformis F0143.</title>
        <authorList>
            <consortium name="The Broad Institute Genome Sequencing Platform"/>
            <person name="Earl A."/>
            <person name="Ward D."/>
            <person name="Feldgarden M."/>
            <person name="Gevers D."/>
            <person name="Izard J."/>
            <person name="Blanton J.M."/>
            <person name="Mathney J."/>
            <person name="Dewhirst F.E."/>
            <person name="Young S.K."/>
            <person name="Zeng Q."/>
            <person name="Gargeya S."/>
            <person name="Fitzgerald M."/>
            <person name="Haas B."/>
            <person name="Abouelleil A."/>
            <person name="Alvarado L."/>
            <person name="Arachchi H.M."/>
            <person name="Berlin A."/>
            <person name="Chapman S.B."/>
            <person name="Gearin G."/>
            <person name="Goldberg J."/>
            <person name="Griggs A."/>
            <person name="Gujja S."/>
            <person name="Hansen M."/>
            <person name="Heiman D."/>
            <person name="Howarth C."/>
            <person name="Larimer J."/>
            <person name="Lui A."/>
            <person name="MacDonald P.J.P."/>
            <person name="McCowen C."/>
            <person name="Montmayeur A."/>
            <person name="Murphy C."/>
            <person name="Neiman D."/>
            <person name="Pearson M."/>
            <person name="Priest M."/>
            <person name="Roberts A."/>
            <person name="Saif S."/>
            <person name="Shea T."/>
            <person name="Sisk P."/>
            <person name="Stolte C."/>
            <person name="Sykes S."/>
            <person name="Wortman J."/>
            <person name="Nusbaum C."/>
            <person name="Birren B."/>
        </authorList>
    </citation>
    <scope>NUCLEOTIDE SEQUENCE [LARGE SCALE GENOMIC DNA]</scope>
    <source>
        <strain evidence="12 13">OT 569</strain>
    </source>
</reference>
<feature type="active site" evidence="9 11">
    <location>
        <position position="141"/>
    </location>
</feature>
<comment type="subunit">
    <text evidence="9">Homotetramer.</text>
</comment>
<dbReference type="Pfam" id="PF01470">
    <property type="entry name" value="Peptidase_C15"/>
    <property type="match status" value="1"/>
</dbReference>
<comment type="catalytic activity">
    <reaction evidence="1 9 10">
        <text>Release of an N-terminal pyroglutamyl group from a polypeptide, the second amino acid generally not being Pro.</text>
        <dbReference type="EC" id="3.4.19.3"/>
    </reaction>
</comment>
<feature type="active site" evidence="9">
    <location>
        <position position="165"/>
    </location>
</feature>
<dbReference type="EMBL" id="AGEJ01000011">
    <property type="protein sequence ID" value="EMD17059.1"/>
    <property type="molecule type" value="Genomic_DNA"/>
</dbReference>
<dbReference type="PROSITE" id="PS01333">
    <property type="entry name" value="PYRASE_GLU"/>
    <property type="match status" value="1"/>
</dbReference>
<evidence type="ECO:0000256" key="9">
    <source>
        <dbReference type="HAMAP-Rule" id="MF_00417"/>
    </source>
</evidence>
<dbReference type="MEROPS" id="C15.001"/>
<dbReference type="GO" id="GO:0016920">
    <property type="term" value="F:pyroglutamyl-peptidase activity"/>
    <property type="evidence" value="ECO:0007669"/>
    <property type="project" value="UniProtKB-UniRule"/>
</dbReference>
<evidence type="ECO:0000256" key="1">
    <source>
        <dbReference type="ARBA" id="ARBA00001770"/>
    </source>
</evidence>
<keyword evidence="13" id="KW-1185">Reference proteome</keyword>
<evidence type="ECO:0000256" key="2">
    <source>
        <dbReference type="ARBA" id="ARBA00002280"/>
    </source>
</evidence>
<evidence type="ECO:0000256" key="7">
    <source>
        <dbReference type="ARBA" id="ARBA00022801"/>
    </source>
</evidence>
<dbReference type="PANTHER" id="PTHR23402:SF1">
    <property type="entry name" value="PYROGLUTAMYL-PEPTIDASE I"/>
    <property type="match status" value="1"/>
</dbReference>
<feature type="active site" evidence="9 10">
    <location>
        <position position="78"/>
    </location>
</feature>
<dbReference type="STRING" id="999415.HMPREF9943_00622"/>
<dbReference type="NCBIfam" id="NF009676">
    <property type="entry name" value="PRK13197.1"/>
    <property type="match status" value="1"/>
</dbReference>
<dbReference type="EC" id="3.4.19.3" evidence="9"/>
<evidence type="ECO:0000256" key="8">
    <source>
        <dbReference type="ARBA" id="ARBA00022807"/>
    </source>
</evidence>
<gene>
    <name evidence="9" type="primary">pcp</name>
    <name evidence="12" type="ORF">HMPREF9943_00622</name>
</gene>
<dbReference type="AlphaFoldDB" id="M2PNA2"/>
<dbReference type="GO" id="GO:0005829">
    <property type="term" value="C:cytosol"/>
    <property type="evidence" value="ECO:0007669"/>
    <property type="project" value="InterPro"/>
</dbReference>
<proteinExistence type="inferred from homology"/>
<evidence type="ECO:0000313" key="13">
    <source>
        <dbReference type="Proteomes" id="UP000011758"/>
    </source>
</evidence>
<keyword evidence="7 9" id="KW-0378">Hydrolase</keyword>
<keyword evidence="8 9" id="KW-0788">Thiol protease</keyword>
<evidence type="ECO:0000256" key="4">
    <source>
        <dbReference type="ARBA" id="ARBA00006641"/>
    </source>
</evidence>
<dbReference type="InterPro" id="IPR000816">
    <property type="entry name" value="Peptidase_C15"/>
</dbReference>
<dbReference type="GO" id="GO:0006508">
    <property type="term" value="P:proteolysis"/>
    <property type="evidence" value="ECO:0007669"/>
    <property type="project" value="UniProtKB-KW"/>
</dbReference>
<dbReference type="InterPro" id="IPR016125">
    <property type="entry name" value="Peptidase_C15-like"/>
</dbReference>
<keyword evidence="6 9" id="KW-0645">Protease</keyword>
<dbReference type="SUPFAM" id="SSF53182">
    <property type="entry name" value="Pyrrolidone carboxyl peptidase (pyroglutamate aminopeptidase)"/>
    <property type="match status" value="1"/>
</dbReference>
<evidence type="ECO:0000256" key="6">
    <source>
        <dbReference type="ARBA" id="ARBA00022670"/>
    </source>
</evidence>
<evidence type="ECO:0000256" key="3">
    <source>
        <dbReference type="ARBA" id="ARBA00004496"/>
    </source>
</evidence>
<evidence type="ECO:0000256" key="11">
    <source>
        <dbReference type="PROSITE-ProRule" id="PRU10077"/>
    </source>
</evidence>
<dbReference type="CDD" id="cd00501">
    <property type="entry name" value="Peptidase_C15"/>
    <property type="match status" value="1"/>
</dbReference>
<keyword evidence="5 9" id="KW-0963">Cytoplasm</keyword>
<dbReference type="RefSeq" id="WP_004801939.1">
    <property type="nucleotide sequence ID" value="NZ_KB446647.1"/>
</dbReference>
<dbReference type="PRINTS" id="PR00706">
    <property type="entry name" value="PYROGLUPTASE"/>
</dbReference>
<dbReference type="OrthoDB" id="9779738at2"/>
<comment type="caution">
    <text evidence="12">The sequence shown here is derived from an EMBL/GenBank/DDBJ whole genome shotgun (WGS) entry which is preliminary data.</text>
</comment>
<dbReference type="InterPro" id="IPR033694">
    <property type="entry name" value="PGPEP1_Cys_AS"/>
</dbReference>